<evidence type="ECO:0000313" key="4">
    <source>
        <dbReference type="RefSeq" id="XP_065656046.1"/>
    </source>
</evidence>
<dbReference type="PANTHER" id="PTHR11046:SF29">
    <property type="match status" value="1"/>
</dbReference>
<dbReference type="InterPro" id="IPR022894">
    <property type="entry name" value="Oligoribonuclease"/>
</dbReference>
<dbReference type="RefSeq" id="XP_065656047.1">
    <property type="nucleotide sequence ID" value="XM_065799975.1"/>
</dbReference>
<accession>A0ABM4C3B2</accession>
<feature type="coiled-coil region" evidence="2">
    <location>
        <begin position="21"/>
        <end position="48"/>
    </location>
</feature>
<dbReference type="GeneID" id="136081803"/>
<evidence type="ECO:0000313" key="3">
    <source>
        <dbReference type="Proteomes" id="UP001652625"/>
    </source>
</evidence>
<organism evidence="3 4">
    <name type="scientific">Hydra vulgaris</name>
    <name type="common">Hydra</name>
    <name type="synonym">Hydra attenuata</name>
    <dbReference type="NCBI Taxonomy" id="6087"/>
    <lineage>
        <taxon>Eukaryota</taxon>
        <taxon>Metazoa</taxon>
        <taxon>Cnidaria</taxon>
        <taxon>Hydrozoa</taxon>
        <taxon>Hydroidolina</taxon>
        <taxon>Anthoathecata</taxon>
        <taxon>Aplanulata</taxon>
        <taxon>Hydridae</taxon>
        <taxon>Hydra</taxon>
    </lineage>
</organism>
<name>A0ABM4C3B2_HYDVU</name>
<protein>
    <submittedName>
        <fullName evidence="4 5">Uncharacterized protein LOC136081803</fullName>
    </submittedName>
</protein>
<evidence type="ECO:0000256" key="1">
    <source>
        <dbReference type="ARBA" id="ARBA00022722"/>
    </source>
</evidence>
<dbReference type="PANTHER" id="PTHR11046">
    <property type="entry name" value="OLIGORIBONUCLEASE, MITOCHONDRIAL"/>
    <property type="match status" value="1"/>
</dbReference>
<gene>
    <name evidence="4 5" type="primary">LOC136081803</name>
</gene>
<proteinExistence type="predicted"/>
<keyword evidence="2" id="KW-0175">Coiled coil</keyword>
<sequence length="800" mass="90917">MKKKKIILQLKNKITDINSILENSDINISELKNEKVKLQKKVSNLKVILQNKTNYINHNNMKDVISLEKEVVSSYSKTNILKEENLELQKLVSLLDDDEVITFEDGRYSDDIRETIMKLLSMNVSMNSVNEVIKVVLNKLAKKNISRLPSAAVKCRLMQEASILGQFQVAEAMLENNLINKNSNIGNCLHGDGTQKYHKHYQNFQITTTSGKTLSFGLSEVVGKDAATVLQNFTNIVDDICDVVSNSATEKEINFAKLITSIKSTMSDLSSVNPLFNSQLKTLREKLLPIAISNWDFLSSNVKDNMKDMSNFFCKLHLLANFASETDKVLNSFEKILLQNDFETVFAFSGKECGAVRLVRTTCKAFHSRGSEEAGVASWFNSFLSSRNDKSYFVPFIGNRFNILYYNAAALYYHKDSITEFLNAWPNPNNLLKAIKEDITNLVFIAEVRALGIIDKLLTGPMWRIIESLDSILFLNPYLLRLKVRLSSLCIDASSLLFANGKIFEDTNLLHQDVVYTKLFECTQNDEFDSLTVQSLEIIFHSILVILERQCADQLPGGKYWNPSNSVSEAASNVPVTNKASESDFAILDLMVRTKPNANVQTIQALTMWSQNQTLEWLNSKSDEERKQLLEYSRTKVTLMKSKYDERKEALKKDKAMHLLAKQEEKNREEIKLQHKKVAACNDLINLNVRAWISLEEAEKTVSNIEEPLKSKVLLAQLNFYRIILCVECDKKHFCKTKVEGSKRINLSSEELYQNLLIVIQASLTPNKQSLSNNISNNLKPRTIRDAAVENKTKKINGKN</sequence>
<keyword evidence="1" id="KW-0540">Nuclease</keyword>
<evidence type="ECO:0000313" key="5">
    <source>
        <dbReference type="RefSeq" id="XP_065656047.1"/>
    </source>
</evidence>
<keyword evidence="3" id="KW-1185">Reference proteome</keyword>
<reference evidence="4 5" key="1">
    <citation type="submission" date="2025-05" db="UniProtKB">
        <authorList>
            <consortium name="RefSeq"/>
        </authorList>
    </citation>
    <scope>IDENTIFICATION</scope>
</reference>
<dbReference type="Proteomes" id="UP001652625">
    <property type="component" value="Chromosome 06"/>
</dbReference>
<keyword evidence="1" id="KW-0378">Hydrolase</keyword>
<dbReference type="RefSeq" id="XP_065656046.1">
    <property type="nucleotide sequence ID" value="XM_065799974.1"/>
</dbReference>
<evidence type="ECO:0000256" key="2">
    <source>
        <dbReference type="SAM" id="Coils"/>
    </source>
</evidence>